<gene>
    <name evidence="1" type="ORF">SETIT_2G102300v2</name>
</gene>
<reference evidence="1" key="1">
    <citation type="journal article" date="2012" name="Nat. Biotechnol.">
        <title>Reference genome sequence of the model plant Setaria.</title>
        <authorList>
            <person name="Bennetzen J.L."/>
            <person name="Schmutz J."/>
            <person name="Wang H."/>
            <person name="Percifield R."/>
            <person name="Hawkins J."/>
            <person name="Pontaroli A.C."/>
            <person name="Estep M."/>
            <person name="Feng L."/>
            <person name="Vaughn J.N."/>
            <person name="Grimwood J."/>
            <person name="Jenkins J."/>
            <person name="Barry K."/>
            <person name="Lindquist E."/>
            <person name="Hellsten U."/>
            <person name="Deshpande S."/>
            <person name="Wang X."/>
            <person name="Wu X."/>
            <person name="Mitros T."/>
            <person name="Triplett J."/>
            <person name="Yang X."/>
            <person name="Ye C.Y."/>
            <person name="Mauro-Herrera M."/>
            <person name="Wang L."/>
            <person name="Li P."/>
            <person name="Sharma M."/>
            <person name="Sharma R."/>
            <person name="Ronald P.C."/>
            <person name="Panaud O."/>
            <person name="Kellogg E.A."/>
            <person name="Brutnell T.P."/>
            <person name="Doust A.N."/>
            <person name="Tuskan G.A."/>
            <person name="Rokhsar D."/>
            <person name="Devos K.M."/>
        </authorList>
    </citation>
    <scope>NUCLEOTIDE SEQUENCE [LARGE SCALE GENOMIC DNA]</scope>
    <source>
        <strain evidence="1">Yugu1</strain>
    </source>
</reference>
<sequence length="118" mass="13587">MTIKLSVAVTNCDQLILTCPFAALVWSQLGIDTRGCKVSAISTVPHPTRLPSEHFDCFLLLVTWQLWKHRKDMVLNEAHPYLDRLWTDCKQDTRLWSCRWPAADRPIADAWCPVFSSM</sequence>
<evidence type="ECO:0000313" key="1">
    <source>
        <dbReference type="EMBL" id="RCV10309.1"/>
    </source>
</evidence>
<dbReference type="OrthoDB" id="682707at2759"/>
<organism evidence="1">
    <name type="scientific">Setaria italica</name>
    <name type="common">Foxtail millet</name>
    <name type="synonym">Panicum italicum</name>
    <dbReference type="NCBI Taxonomy" id="4555"/>
    <lineage>
        <taxon>Eukaryota</taxon>
        <taxon>Viridiplantae</taxon>
        <taxon>Streptophyta</taxon>
        <taxon>Embryophyta</taxon>
        <taxon>Tracheophyta</taxon>
        <taxon>Spermatophyta</taxon>
        <taxon>Magnoliopsida</taxon>
        <taxon>Liliopsida</taxon>
        <taxon>Poales</taxon>
        <taxon>Poaceae</taxon>
        <taxon>PACMAD clade</taxon>
        <taxon>Panicoideae</taxon>
        <taxon>Panicodae</taxon>
        <taxon>Paniceae</taxon>
        <taxon>Cenchrinae</taxon>
        <taxon>Setaria</taxon>
    </lineage>
</organism>
<dbReference type="AlphaFoldDB" id="A0A368PXE0"/>
<proteinExistence type="predicted"/>
<dbReference type="EMBL" id="CM003529">
    <property type="protein sequence ID" value="RCV10309.1"/>
    <property type="molecule type" value="Genomic_DNA"/>
</dbReference>
<accession>A0A368PXE0</accession>
<name>A0A368PXE0_SETIT</name>
<protein>
    <submittedName>
        <fullName evidence="1">Uncharacterized protein</fullName>
    </submittedName>
</protein>
<reference evidence="1" key="2">
    <citation type="submission" date="2015-07" db="EMBL/GenBank/DDBJ databases">
        <authorList>
            <person name="Noorani M."/>
        </authorList>
    </citation>
    <scope>NUCLEOTIDE SEQUENCE</scope>
    <source>
        <strain evidence="1">Yugu1</strain>
    </source>
</reference>